<organism evidence="3 4">
    <name type="scientific">Amycolatopsis heterodermiae</name>
    <dbReference type="NCBI Taxonomy" id="3110235"/>
    <lineage>
        <taxon>Bacteria</taxon>
        <taxon>Bacillati</taxon>
        <taxon>Actinomycetota</taxon>
        <taxon>Actinomycetes</taxon>
        <taxon>Pseudonocardiales</taxon>
        <taxon>Pseudonocardiaceae</taxon>
        <taxon>Amycolatopsis</taxon>
    </lineage>
</organism>
<dbReference type="EMBL" id="JAYFSI010000003">
    <property type="protein sequence ID" value="MEA5361520.1"/>
    <property type="molecule type" value="Genomic_DNA"/>
</dbReference>
<accession>A0ABU5R6P8</accession>
<keyword evidence="1" id="KW-0175">Coiled coil</keyword>
<keyword evidence="3" id="KW-0689">Ribosomal protein</keyword>
<dbReference type="InterPro" id="IPR013823">
    <property type="entry name" value="Ribosomal_bL12_C"/>
</dbReference>
<reference evidence="3 4" key="1">
    <citation type="submission" date="2023-12" db="EMBL/GenBank/DDBJ databases">
        <title>Amycolatopsis sp. V23-08.</title>
        <authorList>
            <person name="Somphong A."/>
        </authorList>
    </citation>
    <scope>NUCLEOTIDE SEQUENCE [LARGE SCALE GENOMIC DNA]</scope>
    <source>
        <strain evidence="3 4">V23-08</strain>
    </source>
</reference>
<dbReference type="GO" id="GO:0005840">
    <property type="term" value="C:ribosome"/>
    <property type="evidence" value="ECO:0007669"/>
    <property type="project" value="UniProtKB-KW"/>
</dbReference>
<comment type="caution">
    <text evidence="3">The sequence shown here is derived from an EMBL/GenBank/DDBJ whole genome shotgun (WGS) entry which is preliminary data.</text>
</comment>
<feature type="coiled-coil region" evidence="1">
    <location>
        <begin position="19"/>
        <end position="46"/>
    </location>
</feature>
<dbReference type="Pfam" id="PF00542">
    <property type="entry name" value="Ribosomal_L12"/>
    <property type="match status" value="1"/>
</dbReference>
<dbReference type="SUPFAM" id="SSF54736">
    <property type="entry name" value="ClpS-like"/>
    <property type="match status" value="1"/>
</dbReference>
<keyword evidence="4" id="KW-1185">Reference proteome</keyword>
<dbReference type="InterPro" id="IPR014719">
    <property type="entry name" value="Ribosomal_bL12_C/ClpS-like"/>
</dbReference>
<evidence type="ECO:0000313" key="4">
    <source>
        <dbReference type="Proteomes" id="UP001304298"/>
    </source>
</evidence>
<sequence>MDYTLLAMVVLVAAVALGASANDRRVNRLERRLARMELKLDAIAGHLGVAVADPAQPQLADLPEVRKYLQEGKKIQAIKAYRESTGAGLKDAKDAVERML</sequence>
<gene>
    <name evidence="3" type="ORF">VA596_18395</name>
</gene>
<dbReference type="Proteomes" id="UP001304298">
    <property type="component" value="Unassembled WGS sequence"/>
</dbReference>
<proteinExistence type="predicted"/>
<dbReference type="Gene3D" id="3.30.1390.10">
    <property type="match status" value="1"/>
</dbReference>
<feature type="domain" description="Large ribosomal subunit protein bL12 C-terminal" evidence="2">
    <location>
        <begin position="72"/>
        <end position="98"/>
    </location>
</feature>
<keyword evidence="3" id="KW-0687">Ribonucleoprotein</keyword>
<name>A0ABU5R6P8_9PSEU</name>
<dbReference type="RefSeq" id="WP_323328703.1">
    <property type="nucleotide sequence ID" value="NZ_JAYFSI010000003.1"/>
</dbReference>
<evidence type="ECO:0000259" key="2">
    <source>
        <dbReference type="Pfam" id="PF00542"/>
    </source>
</evidence>
<evidence type="ECO:0000313" key="3">
    <source>
        <dbReference type="EMBL" id="MEA5361520.1"/>
    </source>
</evidence>
<protein>
    <submittedName>
        <fullName evidence="3">Ribosomal protein L7/L12</fullName>
    </submittedName>
</protein>
<evidence type="ECO:0000256" key="1">
    <source>
        <dbReference type="SAM" id="Coils"/>
    </source>
</evidence>